<sequence length="43" mass="4485">MRGHAPDDTSPATERWRDTRPSPAERAKAPLPPATTGAASEGA</sequence>
<gene>
    <name evidence="2" type="ORF">ACFQSB_08760</name>
</gene>
<dbReference type="EMBL" id="JBHTCG010000004">
    <property type="protein sequence ID" value="MFC7382291.1"/>
    <property type="molecule type" value="Genomic_DNA"/>
</dbReference>
<evidence type="ECO:0000313" key="3">
    <source>
        <dbReference type="Proteomes" id="UP001596496"/>
    </source>
</evidence>
<feature type="compositionally biased region" description="Basic and acidic residues" evidence="1">
    <location>
        <begin position="14"/>
        <end position="28"/>
    </location>
</feature>
<keyword evidence="3" id="KW-1185">Reference proteome</keyword>
<reference evidence="3" key="1">
    <citation type="journal article" date="2019" name="Int. J. Syst. Evol. Microbiol.">
        <title>The Global Catalogue of Microorganisms (GCM) 10K type strain sequencing project: providing services to taxonomists for standard genome sequencing and annotation.</title>
        <authorList>
            <consortium name="The Broad Institute Genomics Platform"/>
            <consortium name="The Broad Institute Genome Sequencing Center for Infectious Disease"/>
            <person name="Wu L."/>
            <person name="Ma J."/>
        </authorList>
    </citation>
    <scope>NUCLEOTIDE SEQUENCE [LARGE SCALE GENOMIC DNA]</scope>
    <source>
        <strain evidence="3">CECT 7649</strain>
    </source>
</reference>
<accession>A0ABW2P545</accession>
<feature type="region of interest" description="Disordered" evidence="1">
    <location>
        <begin position="1"/>
        <end position="43"/>
    </location>
</feature>
<proteinExistence type="predicted"/>
<evidence type="ECO:0000313" key="2">
    <source>
        <dbReference type="EMBL" id="MFC7382291.1"/>
    </source>
</evidence>
<dbReference type="RefSeq" id="WP_354842974.1">
    <property type="nucleotide sequence ID" value="NZ_JBHTCG010000004.1"/>
</dbReference>
<evidence type="ECO:0000256" key="1">
    <source>
        <dbReference type="SAM" id="MobiDB-lite"/>
    </source>
</evidence>
<name>A0ABW2P545_9ACTN</name>
<organism evidence="2 3">
    <name type="scientific">Sphaerisporangium rhizosphaerae</name>
    <dbReference type="NCBI Taxonomy" id="2269375"/>
    <lineage>
        <taxon>Bacteria</taxon>
        <taxon>Bacillati</taxon>
        <taxon>Actinomycetota</taxon>
        <taxon>Actinomycetes</taxon>
        <taxon>Streptosporangiales</taxon>
        <taxon>Streptosporangiaceae</taxon>
        <taxon>Sphaerisporangium</taxon>
    </lineage>
</organism>
<comment type="caution">
    <text evidence="2">The sequence shown here is derived from an EMBL/GenBank/DDBJ whole genome shotgun (WGS) entry which is preliminary data.</text>
</comment>
<dbReference type="Proteomes" id="UP001596496">
    <property type="component" value="Unassembled WGS sequence"/>
</dbReference>
<protein>
    <submittedName>
        <fullName evidence="2">Uncharacterized protein</fullName>
    </submittedName>
</protein>